<evidence type="ECO:0000259" key="12">
    <source>
        <dbReference type="Pfam" id="PF08245"/>
    </source>
</evidence>
<dbReference type="KEGG" id="alm:AO498_04810"/>
<dbReference type="GO" id="GO:0008360">
    <property type="term" value="P:regulation of cell shape"/>
    <property type="evidence" value="ECO:0007669"/>
    <property type="project" value="UniProtKB-KW"/>
</dbReference>
<evidence type="ECO:0000256" key="2">
    <source>
        <dbReference type="ARBA" id="ARBA00004752"/>
    </source>
</evidence>
<evidence type="ECO:0000256" key="9">
    <source>
        <dbReference type="HAMAP-Rule" id="MF_00639"/>
    </source>
</evidence>
<dbReference type="InterPro" id="IPR004101">
    <property type="entry name" value="Mur_ligase_C"/>
</dbReference>
<dbReference type="EMBL" id="CP012836">
    <property type="protein sequence ID" value="AMQ55716.1"/>
    <property type="molecule type" value="Genomic_DNA"/>
</dbReference>
<dbReference type="InterPro" id="IPR018109">
    <property type="entry name" value="Folylpolyglutamate_synth_CS"/>
</dbReference>
<evidence type="ECO:0000259" key="11">
    <source>
        <dbReference type="Pfam" id="PF02875"/>
    </source>
</evidence>
<evidence type="ECO:0000256" key="10">
    <source>
        <dbReference type="RuleBase" id="RU003664"/>
    </source>
</evidence>
<comment type="catalytic activity">
    <reaction evidence="9 10">
        <text>UDP-N-acetyl-alpha-D-muramoyl-L-alanine + D-glutamate + ATP = UDP-N-acetyl-alpha-D-muramoyl-L-alanyl-D-glutamate + ADP + phosphate + H(+)</text>
        <dbReference type="Rhea" id="RHEA:16429"/>
        <dbReference type="ChEBI" id="CHEBI:15378"/>
        <dbReference type="ChEBI" id="CHEBI:29986"/>
        <dbReference type="ChEBI" id="CHEBI:30616"/>
        <dbReference type="ChEBI" id="CHEBI:43474"/>
        <dbReference type="ChEBI" id="CHEBI:83898"/>
        <dbReference type="ChEBI" id="CHEBI:83900"/>
        <dbReference type="ChEBI" id="CHEBI:456216"/>
        <dbReference type="EC" id="6.3.2.9"/>
    </reaction>
</comment>
<evidence type="ECO:0000256" key="5">
    <source>
        <dbReference type="ARBA" id="ARBA00022618"/>
    </source>
</evidence>
<dbReference type="Pfam" id="PF08245">
    <property type="entry name" value="Mur_ligase_M"/>
    <property type="match status" value="1"/>
</dbReference>
<sequence>MKQIAILGAGESGLGAALLAKREGYGVWVSDSGQISALRKEALNNAGIGFEEGKHDEERILACDLIIKSPGIPDKAPLIKKAHEEGIPVIDELEFASRYSAGKVIAITGTNGKTTTTLLTYHLLKEAGMDVGLAGNVGKSWASQLIEKDHDWWVIEVSSFQIDGFECFHPYIGMLTNITPDHLDRYEYKMDNYIRSKMSLFKMMNPRGKAIFYKEDPMTQRGLTLKKHRAESYWISLESAQIKGGYSDLTNLDFSVGDIQAKIPVSELSIQGKHNVLNALFAGTAALMAGVNESQLLSGFKSFKNAPHRMELIREVDGVDFVNDSKGTNVESTFYALGSYSRPMVWIAGGVDKGNDYSVLIPLVNQGKVKALICLGKDNEKLKKAFAGVIAEIRETEDIREAVRWGQELGQPGEVVLLSPACASFDLFKNYEDRGEQFRTAVLGLNQKQEA</sequence>
<evidence type="ECO:0000256" key="4">
    <source>
        <dbReference type="ARBA" id="ARBA00022598"/>
    </source>
</evidence>
<evidence type="ECO:0000256" key="6">
    <source>
        <dbReference type="ARBA" id="ARBA00022741"/>
    </source>
</evidence>
<dbReference type="Pfam" id="PF02875">
    <property type="entry name" value="Mur_ligase_C"/>
    <property type="match status" value="1"/>
</dbReference>
<evidence type="ECO:0000256" key="8">
    <source>
        <dbReference type="ARBA" id="ARBA00023306"/>
    </source>
</evidence>
<dbReference type="SUPFAM" id="SSF51984">
    <property type="entry name" value="MurCD N-terminal domain"/>
    <property type="match status" value="1"/>
</dbReference>
<dbReference type="GO" id="GO:0071555">
    <property type="term" value="P:cell wall organization"/>
    <property type="evidence" value="ECO:0007669"/>
    <property type="project" value="UniProtKB-KW"/>
</dbReference>
<dbReference type="SUPFAM" id="SSF53244">
    <property type="entry name" value="MurD-like peptide ligases, peptide-binding domain"/>
    <property type="match status" value="1"/>
</dbReference>
<keyword evidence="9 10" id="KW-0133">Cell shape</keyword>
<dbReference type="PANTHER" id="PTHR43692:SF1">
    <property type="entry name" value="UDP-N-ACETYLMURAMOYLALANINE--D-GLUTAMATE LIGASE"/>
    <property type="match status" value="1"/>
</dbReference>
<evidence type="ECO:0000313" key="14">
    <source>
        <dbReference type="Proteomes" id="UP000073816"/>
    </source>
</evidence>
<dbReference type="Proteomes" id="UP000073816">
    <property type="component" value="Chromosome"/>
</dbReference>
<comment type="pathway">
    <text evidence="2 9 10">Cell wall biogenesis; peptidoglycan biosynthesis.</text>
</comment>
<dbReference type="RefSeq" id="WP_067544335.1">
    <property type="nucleotide sequence ID" value="NZ_CP012836.1"/>
</dbReference>
<keyword evidence="3 9" id="KW-0963">Cytoplasm</keyword>
<dbReference type="OrthoDB" id="9809796at2"/>
<evidence type="ECO:0000256" key="7">
    <source>
        <dbReference type="ARBA" id="ARBA00022840"/>
    </source>
</evidence>
<keyword evidence="5 9" id="KW-0132">Cell division</keyword>
<comment type="similarity">
    <text evidence="9">Belongs to the MurCDEF family.</text>
</comment>
<keyword evidence="9 10" id="KW-0573">Peptidoglycan synthesis</keyword>
<dbReference type="GO" id="GO:0051301">
    <property type="term" value="P:cell division"/>
    <property type="evidence" value="ECO:0007669"/>
    <property type="project" value="UniProtKB-KW"/>
</dbReference>
<keyword evidence="7 9" id="KW-0067">ATP-binding</keyword>
<gene>
    <name evidence="9" type="primary">murD</name>
    <name evidence="13" type="ORF">AO498_04810</name>
</gene>
<keyword evidence="4 9" id="KW-0436">Ligase</keyword>
<dbReference type="GO" id="GO:0005737">
    <property type="term" value="C:cytoplasm"/>
    <property type="evidence" value="ECO:0007669"/>
    <property type="project" value="UniProtKB-SubCell"/>
</dbReference>
<keyword evidence="8 9" id="KW-0131">Cell cycle</keyword>
<reference evidence="14" key="1">
    <citation type="submission" date="2015-09" db="EMBL/GenBank/DDBJ databases">
        <title>Complete sequence of Algoriphagus sp. M8-2.</title>
        <authorList>
            <person name="Shintani M."/>
        </authorList>
    </citation>
    <scope>NUCLEOTIDE SEQUENCE [LARGE SCALE GENOMIC DNA]</scope>
    <source>
        <strain evidence="14">M8-2</strain>
    </source>
</reference>
<feature type="domain" description="Mur ligase C-terminal" evidence="11">
    <location>
        <begin position="308"/>
        <end position="422"/>
    </location>
</feature>
<dbReference type="Gene3D" id="3.40.1190.10">
    <property type="entry name" value="Mur-like, catalytic domain"/>
    <property type="match status" value="1"/>
</dbReference>
<dbReference type="InterPro" id="IPR005762">
    <property type="entry name" value="MurD"/>
</dbReference>
<dbReference type="EC" id="6.3.2.9" evidence="9 10"/>
<dbReference type="Gene3D" id="3.90.190.20">
    <property type="entry name" value="Mur ligase, C-terminal domain"/>
    <property type="match status" value="1"/>
</dbReference>
<keyword evidence="14" id="KW-1185">Reference proteome</keyword>
<dbReference type="STRING" id="1727163.AO498_04810"/>
<dbReference type="GO" id="GO:0009252">
    <property type="term" value="P:peptidoglycan biosynthetic process"/>
    <property type="evidence" value="ECO:0007669"/>
    <property type="project" value="UniProtKB-UniRule"/>
</dbReference>
<evidence type="ECO:0000313" key="13">
    <source>
        <dbReference type="EMBL" id="AMQ55716.1"/>
    </source>
</evidence>
<protein>
    <recommendedName>
        <fullName evidence="9 10">UDP-N-acetylmuramoylalanine--D-glutamate ligase</fullName>
        <ecNumber evidence="9 10">6.3.2.9</ecNumber>
    </recommendedName>
    <alternativeName>
        <fullName evidence="9">D-glutamic acid-adding enzyme</fullName>
    </alternativeName>
    <alternativeName>
        <fullName evidence="9">UDP-N-acetylmuramoyl-L-alanyl-D-glutamate synthetase</fullName>
    </alternativeName>
</protein>
<dbReference type="NCBIfam" id="TIGR01087">
    <property type="entry name" value="murD"/>
    <property type="match status" value="1"/>
</dbReference>
<dbReference type="Pfam" id="PF21799">
    <property type="entry name" value="MurD-like_N"/>
    <property type="match status" value="1"/>
</dbReference>
<dbReference type="PANTHER" id="PTHR43692">
    <property type="entry name" value="UDP-N-ACETYLMURAMOYLALANINE--D-GLUTAMATE LIGASE"/>
    <property type="match status" value="1"/>
</dbReference>
<keyword evidence="6 9" id="KW-0547">Nucleotide-binding</keyword>
<dbReference type="GO" id="GO:0004326">
    <property type="term" value="F:tetrahydrofolylpolyglutamate synthase activity"/>
    <property type="evidence" value="ECO:0007669"/>
    <property type="project" value="InterPro"/>
</dbReference>
<comment type="function">
    <text evidence="9 10">Cell wall formation. Catalyzes the addition of glutamate to the nucleotide precursor UDP-N-acetylmuramoyl-L-alanine (UMA).</text>
</comment>
<evidence type="ECO:0000256" key="1">
    <source>
        <dbReference type="ARBA" id="ARBA00004496"/>
    </source>
</evidence>
<feature type="domain" description="Mur ligase central" evidence="12">
    <location>
        <begin position="107"/>
        <end position="285"/>
    </location>
</feature>
<dbReference type="Gene3D" id="3.40.50.720">
    <property type="entry name" value="NAD(P)-binding Rossmann-like Domain"/>
    <property type="match status" value="1"/>
</dbReference>
<dbReference type="PROSITE" id="PS01011">
    <property type="entry name" value="FOLYLPOLYGLU_SYNT_1"/>
    <property type="match status" value="1"/>
</dbReference>
<dbReference type="SUPFAM" id="SSF53623">
    <property type="entry name" value="MurD-like peptide ligases, catalytic domain"/>
    <property type="match status" value="1"/>
</dbReference>
<dbReference type="HAMAP" id="MF_00639">
    <property type="entry name" value="MurD"/>
    <property type="match status" value="1"/>
</dbReference>
<dbReference type="GO" id="GO:0008764">
    <property type="term" value="F:UDP-N-acetylmuramoylalanine-D-glutamate ligase activity"/>
    <property type="evidence" value="ECO:0007669"/>
    <property type="project" value="UniProtKB-UniRule"/>
</dbReference>
<organism evidence="13 14">
    <name type="scientific">Algoriphagus sanaruensis</name>
    <dbReference type="NCBI Taxonomy" id="1727163"/>
    <lineage>
        <taxon>Bacteria</taxon>
        <taxon>Pseudomonadati</taxon>
        <taxon>Bacteroidota</taxon>
        <taxon>Cytophagia</taxon>
        <taxon>Cytophagales</taxon>
        <taxon>Cyclobacteriaceae</taxon>
        <taxon>Algoriphagus</taxon>
    </lineage>
</organism>
<keyword evidence="9 10" id="KW-0961">Cell wall biogenesis/degradation</keyword>
<feature type="binding site" evidence="9">
    <location>
        <begin position="109"/>
        <end position="115"/>
    </location>
    <ligand>
        <name>ATP</name>
        <dbReference type="ChEBI" id="CHEBI:30616"/>
    </ligand>
</feature>
<dbReference type="AlphaFoldDB" id="A0A142EKR1"/>
<dbReference type="GO" id="GO:0005524">
    <property type="term" value="F:ATP binding"/>
    <property type="evidence" value="ECO:0007669"/>
    <property type="project" value="UniProtKB-UniRule"/>
</dbReference>
<dbReference type="UniPathway" id="UPA00219"/>
<reference evidence="13 14" key="2">
    <citation type="journal article" date="2016" name="Genome Announc.">
        <title>Complete Genome Sequence of Algoriphagus sp. Strain M8-2, Isolated from a Brackish Lake.</title>
        <authorList>
            <person name="Muraguchi Y."/>
            <person name="Kushimoto K."/>
            <person name="Ohtsubo Y."/>
            <person name="Suzuki T."/>
            <person name="Dohra H."/>
            <person name="Kimbara K."/>
            <person name="Shintani M."/>
        </authorList>
    </citation>
    <scope>NUCLEOTIDE SEQUENCE [LARGE SCALE GENOMIC DNA]</scope>
    <source>
        <strain evidence="13 14">M8-2</strain>
    </source>
</reference>
<evidence type="ECO:0000256" key="3">
    <source>
        <dbReference type="ARBA" id="ARBA00022490"/>
    </source>
</evidence>
<name>A0A142EKR1_9BACT</name>
<dbReference type="InterPro" id="IPR036615">
    <property type="entry name" value="Mur_ligase_C_dom_sf"/>
</dbReference>
<dbReference type="PATRIC" id="fig|1727163.4.peg.999"/>
<proteinExistence type="inferred from homology"/>
<dbReference type="InterPro" id="IPR013221">
    <property type="entry name" value="Mur_ligase_cen"/>
</dbReference>
<accession>A0A142EKR1</accession>
<comment type="subcellular location">
    <subcellularLocation>
        <location evidence="1 9 10">Cytoplasm</location>
    </subcellularLocation>
</comment>
<dbReference type="InterPro" id="IPR036565">
    <property type="entry name" value="Mur-like_cat_sf"/>
</dbReference>